<organism evidence="1 2">
    <name type="scientific">Candidatus Dechloromonas phosphorivorans</name>
    <dbReference type="NCBI Taxonomy" id="2899244"/>
    <lineage>
        <taxon>Bacteria</taxon>
        <taxon>Pseudomonadati</taxon>
        <taxon>Pseudomonadota</taxon>
        <taxon>Betaproteobacteria</taxon>
        <taxon>Rhodocyclales</taxon>
        <taxon>Azonexaceae</taxon>
        <taxon>Dechloromonas</taxon>
    </lineage>
</organism>
<dbReference type="EMBL" id="JADKBR010000007">
    <property type="protein sequence ID" value="MBK8890347.1"/>
    <property type="molecule type" value="Genomic_DNA"/>
</dbReference>
<name>A0A9D7LM32_9RHOO</name>
<accession>A0A9D7LM32</accession>
<dbReference type="Proteomes" id="UP000808146">
    <property type="component" value="Unassembled WGS sequence"/>
</dbReference>
<evidence type="ECO:0000313" key="2">
    <source>
        <dbReference type="Proteomes" id="UP000808146"/>
    </source>
</evidence>
<dbReference type="AlphaFoldDB" id="A0A9D7LM32"/>
<evidence type="ECO:0000313" key="1">
    <source>
        <dbReference type="EMBL" id="MBK8890347.1"/>
    </source>
</evidence>
<gene>
    <name evidence="1" type="ORF">IPN75_08050</name>
</gene>
<protein>
    <submittedName>
        <fullName evidence="1">Uncharacterized protein</fullName>
    </submittedName>
</protein>
<proteinExistence type="predicted"/>
<sequence>MADSHQPAMAPAALPQLRIDTLALRLPAGFEQRAARIGRLTAEALAASPPTARAATIAQLQLAPQTVQQQWSDRRIATQLAQAIRLRIDGGL</sequence>
<comment type="caution">
    <text evidence="1">The sequence shown here is derived from an EMBL/GenBank/DDBJ whole genome shotgun (WGS) entry which is preliminary data.</text>
</comment>
<reference evidence="1" key="1">
    <citation type="submission" date="2020-10" db="EMBL/GenBank/DDBJ databases">
        <title>Connecting structure to function with the recovery of over 1000 high-quality activated sludge metagenome-assembled genomes encoding full-length rRNA genes using long-read sequencing.</title>
        <authorList>
            <person name="Singleton C.M."/>
            <person name="Petriglieri F."/>
            <person name="Kristensen J.M."/>
            <person name="Kirkegaard R.H."/>
            <person name="Michaelsen T.Y."/>
            <person name="Andersen M.H."/>
            <person name="Karst S.M."/>
            <person name="Dueholm M.S."/>
            <person name="Nielsen P.H."/>
            <person name="Albertsen M."/>
        </authorList>
    </citation>
    <scope>NUCLEOTIDE SEQUENCE</scope>
    <source>
        <strain evidence="1">OdNE_18-Q3-R46-58_BAT3C.305</strain>
    </source>
</reference>